<protein>
    <submittedName>
        <fullName evidence="3">DNA-binding transcriptional regulator, MerR family</fullName>
    </submittedName>
</protein>
<dbReference type="SUPFAM" id="SSF46955">
    <property type="entry name" value="Putative DNA-binding domain"/>
    <property type="match status" value="1"/>
</dbReference>
<dbReference type="PROSITE" id="PS00552">
    <property type="entry name" value="HTH_MERR_1"/>
    <property type="match status" value="1"/>
</dbReference>
<dbReference type="OrthoDB" id="9802039at2"/>
<dbReference type="InterPro" id="IPR000551">
    <property type="entry name" value="MerR-type_HTH_dom"/>
</dbReference>
<dbReference type="PANTHER" id="PTHR30204:SF93">
    <property type="entry name" value="HTH MERR-TYPE DOMAIN-CONTAINING PROTEIN"/>
    <property type="match status" value="1"/>
</dbReference>
<evidence type="ECO:0000313" key="3">
    <source>
        <dbReference type="EMBL" id="SEB67250.1"/>
    </source>
</evidence>
<dbReference type="GO" id="GO:0003700">
    <property type="term" value="F:DNA-binding transcription factor activity"/>
    <property type="evidence" value="ECO:0007669"/>
    <property type="project" value="InterPro"/>
</dbReference>
<sequence length="132" mass="14503">MRIGDAAVEVGVATHVLRHWEDVGVLVPPREPGGQRSYSDEHVARARLIFLCQRAGLSLDQIKQLIVADTADRAARLREHRAAIAGRIDELRRADAFLEHTLTCAHPVVTQCPECSGFASGRDLTAAARPFR</sequence>
<keyword evidence="4" id="KW-1185">Reference proteome</keyword>
<keyword evidence="1 3" id="KW-0238">DNA-binding</keyword>
<dbReference type="Gene3D" id="1.10.1660.10">
    <property type="match status" value="1"/>
</dbReference>
<evidence type="ECO:0000256" key="1">
    <source>
        <dbReference type="ARBA" id="ARBA00023125"/>
    </source>
</evidence>
<organism evidence="3 4">
    <name type="scientific">Tsukamurella tyrosinosolvens</name>
    <dbReference type="NCBI Taxonomy" id="57704"/>
    <lineage>
        <taxon>Bacteria</taxon>
        <taxon>Bacillati</taxon>
        <taxon>Actinomycetota</taxon>
        <taxon>Actinomycetes</taxon>
        <taxon>Mycobacteriales</taxon>
        <taxon>Tsukamurellaceae</taxon>
        <taxon>Tsukamurella</taxon>
    </lineage>
</organism>
<dbReference type="GO" id="GO:0003677">
    <property type="term" value="F:DNA binding"/>
    <property type="evidence" value="ECO:0007669"/>
    <property type="project" value="UniProtKB-KW"/>
</dbReference>
<dbReference type="InterPro" id="IPR009061">
    <property type="entry name" value="DNA-bd_dom_put_sf"/>
</dbReference>
<dbReference type="Pfam" id="PF13411">
    <property type="entry name" value="MerR_1"/>
    <property type="match status" value="1"/>
</dbReference>
<proteinExistence type="predicted"/>
<dbReference type="PANTHER" id="PTHR30204">
    <property type="entry name" value="REDOX-CYCLING DRUG-SENSING TRANSCRIPTIONAL ACTIVATOR SOXR"/>
    <property type="match status" value="1"/>
</dbReference>
<dbReference type="PROSITE" id="PS50937">
    <property type="entry name" value="HTH_MERR_2"/>
    <property type="match status" value="1"/>
</dbReference>
<dbReference type="SMART" id="SM00422">
    <property type="entry name" value="HTH_MERR"/>
    <property type="match status" value="1"/>
</dbReference>
<feature type="domain" description="HTH merR-type" evidence="2">
    <location>
        <begin position="1"/>
        <end position="68"/>
    </location>
</feature>
<dbReference type="RefSeq" id="WP_068740542.1">
    <property type="nucleotide sequence ID" value="NZ_CBDRGN010000005.1"/>
</dbReference>
<reference evidence="4" key="1">
    <citation type="submission" date="2016-10" db="EMBL/GenBank/DDBJ databases">
        <authorList>
            <person name="Varghese N."/>
            <person name="Submissions S."/>
        </authorList>
    </citation>
    <scope>NUCLEOTIDE SEQUENCE [LARGE SCALE GENOMIC DNA]</scope>
    <source>
        <strain evidence="4">DSM 44234</strain>
    </source>
</reference>
<dbReference type="AlphaFoldDB" id="A0A1H4L904"/>
<dbReference type="STRING" id="57704.SAMN04489793_0500"/>
<dbReference type="CDD" id="cd00592">
    <property type="entry name" value="HTH_MerR-like"/>
    <property type="match status" value="1"/>
</dbReference>
<dbReference type="Proteomes" id="UP000182241">
    <property type="component" value="Unassembled WGS sequence"/>
</dbReference>
<evidence type="ECO:0000259" key="2">
    <source>
        <dbReference type="PROSITE" id="PS50937"/>
    </source>
</evidence>
<dbReference type="PRINTS" id="PR00040">
    <property type="entry name" value="HTHMERR"/>
</dbReference>
<gene>
    <name evidence="3" type="ORF">SAMN04489793_0500</name>
</gene>
<dbReference type="EMBL" id="FNSA01000003">
    <property type="protein sequence ID" value="SEB67250.1"/>
    <property type="molecule type" value="Genomic_DNA"/>
</dbReference>
<evidence type="ECO:0000313" key="4">
    <source>
        <dbReference type="Proteomes" id="UP000182241"/>
    </source>
</evidence>
<name>A0A1H4L904_TSUTY</name>
<accession>A0A1H4L904</accession>
<dbReference type="InterPro" id="IPR047057">
    <property type="entry name" value="MerR_fam"/>
</dbReference>